<feature type="compositionally biased region" description="Basic and acidic residues" evidence="1">
    <location>
        <begin position="1"/>
        <end position="29"/>
    </location>
</feature>
<comment type="caution">
    <text evidence="2">The sequence shown here is derived from an EMBL/GenBank/DDBJ whole genome shotgun (WGS) entry which is preliminary data.</text>
</comment>
<name>A0A919A4U0_9ACTN</name>
<organism evidence="2 3">
    <name type="scientific">Streptomyces longispororuber</name>
    <dbReference type="NCBI Taxonomy" id="68230"/>
    <lineage>
        <taxon>Bacteria</taxon>
        <taxon>Bacillati</taxon>
        <taxon>Actinomycetota</taxon>
        <taxon>Actinomycetes</taxon>
        <taxon>Kitasatosporales</taxon>
        <taxon>Streptomycetaceae</taxon>
        <taxon>Streptomyces</taxon>
    </lineage>
</organism>
<evidence type="ECO:0000256" key="1">
    <source>
        <dbReference type="SAM" id="MobiDB-lite"/>
    </source>
</evidence>
<reference evidence="2" key="1">
    <citation type="journal article" date="2014" name="Int. J. Syst. Evol. Microbiol.">
        <title>Complete genome sequence of Corynebacterium casei LMG S-19264T (=DSM 44701T), isolated from a smear-ripened cheese.</title>
        <authorList>
            <consortium name="US DOE Joint Genome Institute (JGI-PGF)"/>
            <person name="Walter F."/>
            <person name="Albersmeier A."/>
            <person name="Kalinowski J."/>
            <person name="Ruckert C."/>
        </authorList>
    </citation>
    <scope>NUCLEOTIDE SEQUENCE</scope>
    <source>
        <strain evidence="2">JCM 4784</strain>
    </source>
</reference>
<dbReference type="AlphaFoldDB" id="A0A919A4U0"/>
<sequence>MAERDDSPPSHERREPGVSRAGLPDERRAPGSPGAGLPDELRALGRALDRPESGETMVERVLAQIMAEGAPVRRPGPRERFREALRRLGRVLRLRRRALSAAVCGLLTVAAVTPPVRAAVVEWFDFGGVEVRYDPSPPPPSGGPPGCGSRSVSLERAAREAGFEPVVPRGLGAPDAVTVARAPAGRSSVTLCWVADGGRTVRLDEFPSPLDPGFTKLIEGGPRWVDLDGAGTALWFPRPHRLEFWLRDAAGEHWSRTVRTAGPTLLWTHGGKLTLRLEGVASQRRATDLALSAAPRPS</sequence>
<proteinExistence type="predicted"/>
<dbReference type="EMBL" id="BNBT01000139">
    <property type="protein sequence ID" value="GHE85519.1"/>
    <property type="molecule type" value="Genomic_DNA"/>
</dbReference>
<accession>A0A919A4U0</accession>
<protein>
    <submittedName>
        <fullName evidence="2">Uncharacterized protein</fullName>
    </submittedName>
</protein>
<gene>
    <name evidence="2" type="ORF">GCM10018785_61700</name>
</gene>
<feature type="region of interest" description="Disordered" evidence="1">
    <location>
        <begin position="134"/>
        <end position="154"/>
    </location>
</feature>
<reference evidence="2" key="2">
    <citation type="submission" date="2020-09" db="EMBL/GenBank/DDBJ databases">
        <authorList>
            <person name="Sun Q."/>
            <person name="Ohkuma M."/>
        </authorList>
    </citation>
    <scope>NUCLEOTIDE SEQUENCE</scope>
    <source>
        <strain evidence="2">JCM 4784</strain>
    </source>
</reference>
<dbReference type="Proteomes" id="UP000608024">
    <property type="component" value="Unassembled WGS sequence"/>
</dbReference>
<feature type="region of interest" description="Disordered" evidence="1">
    <location>
        <begin position="1"/>
        <end position="40"/>
    </location>
</feature>
<evidence type="ECO:0000313" key="2">
    <source>
        <dbReference type="EMBL" id="GHE85519.1"/>
    </source>
</evidence>
<evidence type="ECO:0000313" key="3">
    <source>
        <dbReference type="Proteomes" id="UP000608024"/>
    </source>
</evidence>
<keyword evidence="3" id="KW-1185">Reference proteome</keyword>